<organism evidence="1 2">
    <name type="scientific">Paenibacillus algicola</name>
    <dbReference type="NCBI Taxonomy" id="2565926"/>
    <lineage>
        <taxon>Bacteria</taxon>
        <taxon>Bacillati</taxon>
        <taxon>Bacillota</taxon>
        <taxon>Bacilli</taxon>
        <taxon>Bacillales</taxon>
        <taxon>Paenibacillaceae</taxon>
        <taxon>Paenibacillus</taxon>
    </lineage>
</organism>
<accession>A0A4P8XIF6</accession>
<protein>
    <submittedName>
        <fullName evidence="1">Uncharacterized protein</fullName>
    </submittedName>
</protein>
<gene>
    <name evidence="1" type="ORF">E6C60_1667</name>
</gene>
<reference evidence="1 2" key="1">
    <citation type="submission" date="2019-05" db="EMBL/GenBank/DDBJ databases">
        <authorList>
            <person name="Chen C."/>
        </authorList>
    </citation>
    <scope>NUCLEOTIDE SEQUENCE [LARGE SCALE GENOMIC DNA]</scope>
    <source>
        <strain evidence="1 2">HB172198</strain>
    </source>
</reference>
<keyword evidence="2" id="KW-1185">Reference proteome</keyword>
<dbReference type="Proteomes" id="UP000300879">
    <property type="component" value="Chromosome"/>
</dbReference>
<dbReference type="KEGG" id="palo:E6C60_1667"/>
<proteinExistence type="predicted"/>
<dbReference type="EMBL" id="CP040396">
    <property type="protein sequence ID" value="QCT02382.1"/>
    <property type="molecule type" value="Genomic_DNA"/>
</dbReference>
<evidence type="ECO:0000313" key="2">
    <source>
        <dbReference type="Proteomes" id="UP000300879"/>
    </source>
</evidence>
<name>A0A4P8XIF6_9BACL</name>
<sequence>MAVGQKNNTLLTFTHVLIPSLPSDSYVKDQRFAGILPAFVCVLEDRLIYYTPNIRSLFKW</sequence>
<dbReference type="AlphaFoldDB" id="A0A4P8XIF6"/>
<evidence type="ECO:0000313" key="1">
    <source>
        <dbReference type="EMBL" id="QCT02382.1"/>
    </source>
</evidence>